<keyword evidence="4 8" id="KW-0812">Transmembrane</keyword>
<dbReference type="STRING" id="1121925.SAMN02746011_01373"/>
<dbReference type="RefSeq" id="WP_078756109.1">
    <property type="nucleotide sequence ID" value="NZ_FUWO01000011.1"/>
</dbReference>
<name>A0A1T4MB93_9LACT</name>
<dbReference type="AlphaFoldDB" id="A0A1T4MB93"/>
<keyword evidence="3" id="KW-0997">Cell inner membrane</keyword>
<accession>A0A1T4MB93</accession>
<dbReference type="PANTHER" id="PTHR34390">
    <property type="entry name" value="UPF0442 PROTEIN YJJB-RELATED"/>
    <property type="match status" value="1"/>
</dbReference>
<evidence type="ECO:0000259" key="9">
    <source>
        <dbReference type="Pfam" id="PF12821"/>
    </source>
</evidence>
<feature type="transmembrane region" description="Helical" evidence="8">
    <location>
        <begin position="110"/>
        <end position="130"/>
    </location>
</feature>
<evidence type="ECO:0000256" key="8">
    <source>
        <dbReference type="SAM" id="Phobius"/>
    </source>
</evidence>
<dbReference type="GO" id="GO:0005886">
    <property type="term" value="C:plasma membrane"/>
    <property type="evidence" value="ECO:0007669"/>
    <property type="project" value="UniProtKB-SubCell"/>
</dbReference>
<feature type="domain" description="Threonine/Serine exporter ThrE" evidence="9">
    <location>
        <begin position="6"/>
        <end position="132"/>
    </location>
</feature>
<evidence type="ECO:0000313" key="11">
    <source>
        <dbReference type="Proteomes" id="UP000189941"/>
    </source>
</evidence>
<feature type="transmembrane region" description="Helical" evidence="8">
    <location>
        <begin position="79"/>
        <end position="98"/>
    </location>
</feature>
<sequence length="150" mass="16540">MQFLFQIMAAYVITITASILVEAPKALLFKTGFCGTIGYAVYLLLLESLSAPLATLLACMAMSAIGQIFARWFKAPVTIFYIPSFFTLVPGAAIYQTAFHFIQGDNEVMAHYFIQALLIAGAIALGVYLVDSLLEIYFNIKRKVGRNAHE</sequence>
<evidence type="ECO:0000256" key="6">
    <source>
        <dbReference type="ARBA" id="ARBA00023136"/>
    </source>
</evidence>
<dbReference type="PANTHER" id="PTHR34390:SF1">
    <property type="entry name" value="SUCCINATE TRANSPORTER SUBUNIT YJJB-RELATED"/>
    <property type="match status" value="1"/>
</dbReference>
<keyword evidence="6 8" id="KW-0472">Membrane</keyword>
<protein>
    <submittedName>
        <fullName evidence="10">Uncharacterized membrane protein YjjB, DUF3815 family</fullName>
    </submittedName>
</protein>
<dbReference type="InterPro" id="IPR050539">
    <property type="entry name" value="ThrE_Dicarb/AminoAcid_Exp"/>
</dbReference>
<evidence type="ECO:0000256" key="1">
    <source>
        <dbReference type="ARBA" id="ARBA00004651"/>
    </source>
</evidence>
<evidence type="ECO:0000256" key="3">
    <source>
        <dbReference type="ARBA" id="ARBA00022519"/>
    </source>
</evidence>
<proteinExistence type="inferred from homology"/>
<feature type="transmembrane region" description="Helical" evidence="8">
    <location>
        <begin position="53"/>
        <end position="73"/>
    </location>
</feature>
<evidence type="ECO:0000256" key="4">
    <source>
        <dbReference type="ARBA" id="ARBA00022692"/>
    </source>
</evidence>
<reference evidence="11" key="1">
    <citation type="submission" date="2017-02" db="EMBL/GenBank/DDBJ databases">
        <authorList>
            <person name="Varghese N."/>
            <person name="Submissions S."/>
        </authorList>
    </citation>
    <scope>NUCLEOTIDE SEQUENCE [LARGE SCALE GENOMIC DNA]</scope>
    <source>
        <strain evidence="11">DSM 15739</strain>
    </source>
</reference>
<keyword evidence="5 8" id="KW-1133">Transmembrane helix</keyword>
<evidence type="ECO:0000256" key="7">
    <source>
        <dbReference type="ARBA" id="ARBA00034125"/>
    </source>
</evidence>
<organism evidence="10 11">
    <name type="scientific">Globicatella sulfidifaciens DSM 15739</name>
    <dbReference type="NCBI Taxonomy" id="1121925"/>
    <lineage>
        <taxon>Bacteria</taxon>
        <taxon>Bacillati</taxon>
        <taxon>Bacillota</taxon>
        <taxon>Bacilli</taxon>
        <taxon>Lactobacillales</taxon>
        <taxon>Aerococcaceae</taxon>
        <taxon>Globicatella</taxon>
    </lineage>
</organism>
<keyword evidence="2" id="KW-1003">Cell membrane</keyword>
<evidence type="ECO:0000256" key="5">
    <source>
        <dbReference type="ARBA" id="ARBA00022989"/>
    </source>
</evidence>
<evidence type="ECO:0000256" key="2">
    <source>
        <dbReference type="ARBA" id="ARBA00022475"/>
    </source>
</evidence>
<dbReference type="EMBL" id="FUWO01000011">
    <property type="protein sequence ID" value="SJZ64038.1"/>
    <property type="molecule type" value="Genomic_DNA"/>
</dbReference>
<gene>
    <name evidence="10" type="ORF">SAMN02746011_01373</name>
</gene>
<comment type="similarity">
    <text evidence="7">Belongs to the ThrE exporter (TC 2.A.79) family.</text>
</comment>
<comment type="subcellular location">
    <subcellularLocation>
        <location evidence="1">Cell membrane</location>
        <topology evidence="1">Multi-pass membrane protein</topology>
    </subcellularLocation>
</comment>
<dbReference type="InterPro" id="IPR024528">
    <property type="entry name" value="ThrE_2"/>
</dbReference>
<dbReference type="OrthoDB" id="9810047at2"/>
<dbReference type="Proteomes" id="UP000189941">
    <property type="component" value="Unassembled WGS sequence"/>
</dbReference>
<dbReference type="GO" id="GO:0015744">
    <property type="term" value="P:succinate transport"/>
    <property type="evidence" value="ECO:0007669"/>
    <property type="project" value="TreeGrafter"/>
</dbReference>
<feature type="transmembrane region" description="Helical" evidence="8">
    <location>
        <begin position="27"/>
        <end position="46"/>
    </location>
</feature>
<dbReference type="Pfam" id="PF12821">
    <property type="entry name" value="ThrE_2"/>
    <property type="match status" value="1"/>
</dbReference>
<evidence type="ECO:0000313" key="10">
    <source>
        <dbReference type="EMBL" id="SJZ64038.1"/>
    </source>
</evidence>
<keyword evidence="11" id="KW-1185">Reference proteome</keyword>